<reference evidence="10" key="2">
    <citation type="submission" date="2015-02" db="UniProtKB">
        <authorList>
            <consortium name="EnsemblMetazoa"/>
        </authorList>
    </citation>
    <scope>IDENTIFICATION</scope>
</reference>
<evidence type="ECO:0000256" key="8">
    <source>
        <dbReference type="ARBA" id="ARBA00023242"/>
    </source>
</evidence>
<sequence length="236" mass="26727">MASNPLKWIHCSVSLGRALPSPVECKVCGDKSYGKHYGVFCCDGCSCFFKRSIRKKIVFACINGKYSCVVDKARRNWCPCCRLQKCLAANMNSAAVQGERGPRISKLKLISDKNISKPLNPNTFEQIRHSDESPFKKVIPRKEVKMHIYPTLSDVINMHYEGSFSPSMYSLKKLLLEVLVSAVHSAESNEFLSVLSLFDIRILVEINWFSLFLIEAAHWPIDVCELLISDSTSWNK</sequence>
<evidence type="ECO:0000256" key="4">
    <source>
        <dbReference type="ARBA" id="ARBA00023015"/>
    </source>
</evidence>
<keyword evidence="3" id="KW-0862">Zinc</keyword>
<keyword evidence="2" id="KW-0863">Zinc-finger</keyword>
<dbReference type="STRING" id="126957.T1IXT0"/>
<evidence type="ECO:0000256" key="6">
    <source>
        <dbReference type="ARBA" id="ARBA00023163"/>
    </source>
</evidence>
<dbReference type="Gene3D" id="3.30.50.10">
    <property type="entry name" value="Erythroid Transcription Factor GATA-1, subunit A"/>
    <property type="match status" value="1"/>
</dbReference>
<dbReference type="Pfam" id="PF00105">
    <property type="entry name" value="zf-C4"/>
    <property type="match status" value="1"/>
</dbReference>
<dbReference type="PROSITE" id="PS51030">
    <property type="entry name" value="NUCLEAR_REC_DBD_2"/>
    <property type="match status" value="1"/>
</dbReference>
<keyword evidence="5" id="KW-0238">DNA-binding</keyword>
<dbReference type="GO" id="GO:0043565">
    <property type="term" value="F:sequence-specific DNA binding"/>
    <property type="evidence" value="ECO:0007669"/>
    <property type="project" value="InterPro"/>
</dbReference>
<evidence type="ECO:0000256" key="1">
    <source>
        <dbReference type="ARBA" id="ARBA00022723"/>
    </source>
</evidence>
<evidence type="ECO:0000259" key="9">
    <source>
        <dbReference type="PROSITE" id="PS51030"/>
    </source>
</evidence>
<reference evidence="11" key="1">
    <citation type="submission" date="2011-05" db="EMBL/GenBank/DDBJ databases">
        <authorList>
            <person name="Richards S.R."/>
            <person name="Qu J."/>
            <person name="Jiang H."/>
            <person name="Jhangiani S.N."/>
            <person name="Agravi P."/>
            <person name="Goodspeed R."/>
            <person name="Gross S."/>
            <person name="Mandapat C."/>
            <person name="Jackson L."/>
            <person name="Mathew T."/>
            <person name="Pu L."/>
            <person name="Thornton R."/>
            <person name="Saada N."/>
            <person name="Wilczek-Boney K.B."/>
            <person name="Lee S."/>
            <person name="Kovar C."/>
            <person name="Wu Y."/>
            <person name="Scherer S.E."/>
            <person name="Worley K.C."/>
            <person name="Muzny D.M."/>
            <person name="Gibbs R."/>
        </authorList>
    </citation>
    <scope>NUCLEOTIDE SEQUENCE</scope>
    <source>
        <strain evidence="11">Brora</strain>
    </source>
</reference>
<dbReference type="eggNOG" id="KOG3575">
    <property type="taxonomic scope" value="Eukaryota"/>
</dbReference>
<dbReference type="GO" id="GO:0003700">
    <property type="term" value="F:DNA-binding transcription factor activity"/>
    <property type="evidence" value="ECO:0007669"/>
    <property type="project" value="InterPro"/>
</dbReference>
<dbReference type="PRINTS" id="PR00047">
    <property type="entry name" value="STROIDFINGER"/>
</dbReference>
<evidence type="ECO:0000256" key="2">
    <source>
        <dbReference type="ARBA" id="ARBA00022771"/>
    </source>
</evidence>
<name>T1IXT0_STRMM</name>
<dbReference type="GO" id="GO:0008270">
    <property type="term" value="F:zinc ion binding"/>
    <property type="evidence" value="ECO:0007669"/>
    <property type="project" value="UniProtKB-KW"/>
</dbReference>
<dbReference type="InterPro" id="IPR013088">
    <property type="entry name" value="Znf_NHR/GATA"/>
</dbReference>
<accession>T1IXT0</accession>
<evidence type="ECO:0000313" key="11">
    <source>
        <dbReference type="Proteomes" id="UP000014500"/>
    </source>
</evidence>
<keyword evidence="8" id="KW-0539">Nucleus</keyword>
<proteinExistence type="predicted"/>
<keyword evidence="11" id="KW-1185">Reference proteome</keyword>
<dbReference type="EnsemblMetazoa" id="SMAR006023-RA">
    <property type="protein sequence ID" value="SMAR006023-PA"/>
    <property type="gene ID" value="SMAR006023"/>
</dbReference>
<protein>
    <recommendedName>
        <fullName evidence="9">Nuclear receptor domain-containing protein</fullName>
    </recommendedName>
</protein>
<dbReference type="PANTHER" id="PTHR24083">
    <property type="entry name" value="NUCLEAR HORMONE RECEPTOR"/>
    <property type="match status" value="1"/>
</dbReference>
<evidence type="ECO:0000256" key="3">
    <source>
        <dbReference type="ARBA" id="ARBA00022833"/>
    </source>
</evidence>
<dbReference type="Proteomes" id="UP000014500">
    <property type="component" value="Unassembled WGS sequence"/>
</dbReference>
<dbReference type="HOGENOM" id="CLU_1177975_0_0_1"/>
<keyword evidence="7" id="KW-0675">Receptor</keyword>
<dbReference type="InterPro" id="IPR001628">
    <property type="entry name" value="Znf_hrmn_rcpt"/>
</dbReference>
<dbReference type="SUPFAM" id="SSF57716">
    <property type="entry name" value="Glucocorticoid receptor-like (DNA-binding domain)"/>
    <property type="match status" value="1"/>
</dbReference>
<keyword evidence="6" id="KW-0804">Transcription</keyword>
<keyword evidence="4" id="KW-0805">Transcription regulation</keyword>
<dbReference type="AlphaFoldDB" id="T1IXT0"/>
<dbReference type="PhylomeDB" id="T1IXT0"/>
<evidence type="ECO:0000313" key="10">
    <source>
        <dbReference type="EnsemblMetazoa" id="SMAR006023-PA"/>
    </source>
</evidence>
<evidence type="ECO:0000256" key="7">
    <source>
        <dbReference type="ARBA" id="ARBA00023170"/>
    </source>
</evidence>
<dbReference type="PROSITE" id="PS00031">
    <property type="entry name" value="NUCLEAR_REC_DBD_1"/>
    <property type="match status" value="1"/>
</dbReference>
<dbReference type="InterPro" id="IPR050274">
    <property type="entry name" value="Nuclear_hormone_rcpt_NR2"/>
</dbReference>
<evidence type="ECO:0000256" key="5">
    <source>
        <dbReference type="ARBA" id="ARBA00023125"/>
    </source>
</evidence>
<keyword evidence="1" id="KW-0479">Metal-binding</keyword>
<organism evidence="10 11">
    <name type="scientific">Strigamia maritima</name>
    <name type="common">European centipede</name>
    <name type="synonym">Geophilus maritimus</name>
    <dbReference type="NCBI Taxonomy" id="126957"/>
    <lineage>
        <taxon>Eukaryota</taxon>
        <taxon>Metazoa</taxon>
        <taxon>Ecdysozoa</taxon>
        <taxon>Arthropoda</taxon>
        <taxon>Myriapoda</taxon>
        <taxon>Chilopoda</taxon>
        <taxon>Pleurostigmophora</taxon>
        <taxon>Geophilomorpha</taxon>
        <taxon>Linotaeniidae</taxon>
        <taxon>Strigamia</taxon>
    </lineage>
</organism>
<feature type="domain" description="Nuclear receptor" evidence="9">
    <location>
        <begin position="22"/>
        <end position="98"/>
    </location>
</feature>
<dbReference type="EMBL" id="JH431661">
    <property type="status" value="NOT_ANNOTATED_CDS"/>
    <property type="molecule type" value="Genomic_DNA"/>
</dbReference>
<dbReference type="SMART" id="SM00399">
    <property type="entry name" value="ZnF_C4"/>
    <property type="match status" value="1"/>
</dbReference>